<protein>
    <submittedName>
        <fullName evidence="1">Uncharacterized protein</fullName>
    </submittedName>
</protein>
<proteinExistence type="predicted"/>
<keyword evidence="2" id="KW-1185">Reference proteome</keyword>
<sequence length="35" mass="3821">MDTCLDLATSACGARGWMIIRSSRSHASIASCHRR</sequence>
<gene>
    <name evidence="1" type="ORF">PCON_12767</name>
</gene>
<organism evidence="1 2">
    <name type="scientific">Pyronema omphalodes (strain CBS 100304)</name>
    <name type="common">Pyronema confluens</name>
    <dbReference type="NCBI Taxonomy" id="1076935"/>
    <lineage>
        <taxon>Eukaryota</taxon>
        <taxon>Fungi</taxon>
        <taxon>Dikarya</taxon>
        <taxon>Ascomycota</taxon>
        <taxon>Pezizomycotina</taxon>
        <taxon>Pezizomycetes</taxon>
        <taxon>Pezizales</taxon>
        <taxon>Pyronemataceae</taxon>
        <taxon>Pyronema</taxon>
    </lineage>
</organism>
<dbReference type="AlphaFoldDB" id="U4L6Z7"/>
<name>U4L6Z7_PYROM</name>
<dbReference type="Proteomes" id="UP000018144">
    <property type="component" value="Unassembled WGS sequence"/>
</dbReference>
<dbReference type="EMBL" id="HF935789">
    <property type="protein sequence ID" value="CCX13174.1"/>
    <property type="molecule type" value="Genomic_DNA"/>
</dbReference>
<evidence type="ECO:0000313" key="2">
    <source>
        <dbReference type="Proteomes" id="UP000018144"/>
    </source>
</evidence>
<evidence type="ECO:0000313" key="1">
    <source>
        <dbReference type="EMBL" id="CCX13174.1"/>
    </source>
</evidence>
<accession>U4L6Z7</accession>
<reference evidence="1 2" key="1">
    <citation type="journal article" date="2013" name="PLoS Genet.">
        <title>The genome and development-dependent transcriptomes of Pyronema confluens: a window into fungal evolution.</title>
        <authorList>
            <person name="Traeger S."/>
            <person name="Altegoer F."/>
            <person name="Freitag M."/>
            <person name="Gabaldon T."/>
            <person name="Kempken F."/>
            <person name="Kumar A."/>
            <person name="Marcet-Houben M."/>
            <person name="Poggeler S."/>
            <person name="Stajich J.E."/>
            <person name="Nowrousian M."/>
        </authorList>
    </citation>
    <scope>NUCLEOTIDE SEQUENCE [LARGE SCALE GENOMIC DNA]</scope>
    <source>
        <strain evidence="2">CBS 100304</strain>
        <tissue evidence="1">Vegetative mycelium</tissue>
    </source>
</reference>